<dbReference type="KEGG" id="ppis:B1L02_11070"/>
<reference evidence="1 2" key="1">
    <citation type="submission" date="2018-08" db="EMBL/GenBank/DDBJ databases">
        <title>Whole Genome Sequences of Two Pseudoalteromonas piscicida Strains, DE1-A and DE2-A, which Exhibit Strong Antibacterial Activity against Vibrio vulnificus.</title>
        <authorList>
            <person name="Richards G.P."/>
            <person name="Needleman D.S."/>
            <person name="Watson M.A."/>
            <person name="Polson S.W."/>
        </authorList>
    </citation>
    <scope>NUCLEOTIDE SEQUENCE [LARGE SCALE GENOMIC DNA]</scope>
    <source>
        <strain evidence="1 2">DE2-A</strain>
    </source>
</reference>
<evidence type="ECO:0008006" key="3">
    <source>
        <dbReference type="Google" id="ProtNLM"/>
    </source>
</evidence>
<protein>
    <recommendedName>
        <fullName evidence="3">Flagellar protein FliT</fullName>
    </recommendedName>
</protein>
<sequence length="98" mass="10842">MSAELTHIEATLNKLDAACQAGELEEAQCLFIQIDKQLRTTLTAEVLADSEQAQHSALVIFNQIQSIMSQLQQEKSAVAKELSQVIGNKKKIKAYKNI</sequence>
<dbReference type="EMBL" id="CP031761">
    <property type="protein sequence ID" value="AXR01796.1"/>
    <property type="molecule type" value="Genomic_DNA"/>
</dbReference>
<proteinExistence type="predicted"/>
<accession>A0AAD0RIC7</accession>
<dbReference type="AlphaFoldDB" id="A0AAD0RIC7"/>
<dbReference type="RefSeq" id="WP_088531059.1">
    <property type="nucleotide sequence ID" value="NZ_CP021646.1"/>
</dbReference>
<gene>
    <name evidence="1" type="ORF">D0511_06685</name>
</gene>
<evidence type="ECO:0000313" key="1">
    <source>
        <dbReference type="EMBL" id="AXR01796.1"/>
    </source>
</evidence>
<evidence type="ECO:0000313" key="2">
    <source>
        <dbReference type="Proteomes" id="UP000258102"/>
    </source>
</evidence>
<dbReference type="Proteomes" id="UP000258102">
    <property type="component" value="Chromosome 1"/>
</dbReference>
<organism evidence="1 2">
    <name type="scientific">Pseudoalteromonas piscicida</name>
    <dbReference type="NCBI Taxonomy" id="43662"/>
    <lineage>
        <taxon>Bacteria</taxon>
        <taxon>Pseudomonadati</taxon>
        <taxon>Pseudomonadota</taxon>
        <taxon>Gammaproteobacteria</taxon>
        <taxon>Alteromonadales</taxon>
        <taxon>Pseudoalteromonadaceae</taxon>
        <taxon>Pseudoalteromonas</taxon>
    </lineage>
</organism>
<name>A0AAD0RIC7_PSEO7</name>